<protein>
    <submittedName>
        <fullName evidence="2">Uncharacterized protein</fullName>
    </submittedName>
</protein>
<accession>A0A7S2PRP2</accession>
<evidence type="ECO:0000313" key="2">
    <source>
        <dbReference type="EMBL" id="CAD9615507.1"/>
    </source>
</evidence>
<gene>
    <name evidence="2" type="ORF">LDAN0321_LOCUS21459</name>
</gene>
<organism evidence="2">
    <name type="scientific">Leptocylindrus danicus</name>
    <dbReference type="NCBI Taxonomy" id="163516"/>
    <lineage>
        <taxon>Eukaryota</taxon>
        <taxon>Sar</taxon>
        <taxon>Stramenopiles</taxon>
        <taxon>Ochrophyta</taxon>
        <taxon>Bacillariophyta</taxon>
        <taxon>Coscinodiscophyceae</taxon>
        <taxon>Chaetocerotophycidae</taxon>
        <taxon>Leptocylindrales</taxon>
        <taxon>Leptocylindraceae</taxon>
        <taxon>Leptocylindrus</taxon>
    </lineage>
</organism>
<evidence type="ECO:0000256" key="1">
    <source>
        <dbReference type="SAM" id="MobiDB-lite"/>
    </source>
</evidence>
<name>A0A7S2PRP2_9STRA</name>
<sequence length="187" mass="20639">MRRHSRRNVKSVGRVAADAPAPAYDHRHESSSSSYYPGSSLTLPLASDHNFTQKPYVSAGPLRMISDVSLSSQYDDFPQSETPTVDLSYSFNLNISKSDKFGNLNRDACAVHVPELSDDDPLEPFPVEQDIASPSRSGTNWNKLSFLTSANASVESSPCPSAGPILYDAHKRKKFPFGVYNTKKIKR</sequence>
<proteinExistence type="predicted"/>
<reference evidence="2" key="1">
    <citation type="submission" date="2021-01" db="EMBL/GenBank/DDBJ databases">
        <authorList>
            <person name="Corre E."/>
            <person name="Pelletier E."/>
            <person name="Niang G."/>
            <person name="Scheremetjew M."/>
            <person name="Finn R."/>
            <person name="Kale V."/>
            <person name="Holt S."/>
            <person name="Cochrane G."/>
            <person name="Meng A."/>
            <person name="Brown T."/>
            <person name="Cohen L."/>
        </authorList>
    </citation>
    <scope>NUCLEOTIDE SEQUENCE</scope>
    <source>
        <strain evidence="2">B650</strain>
    </source>
</reference>
<dbReference type="AlphaFoldDB" id="A0A7S2PRP2"/>
<feature type="region of interest" description="Disordered" evidence="1">
    <location>
        <begin position="1"/>
        <end position="39"/>
    </location>
</feature>
<dbReference type="EMBL" id="HBGY01034135">
    <property type="protein sequence ID" value="CAD9615507.1"/>
    <property type="molecule type" value="Transcribed_RNA"/>
</dbReference>